<protein>
    <submittedName>
        <fullName evidence="1">Uncharacterized protein</fullName>
    </submittedName>
</protein>
<dbReference type="Proteomes" id="UP000240317">
    <property type="component" value="Unassembled WGS sequence"/>
</dbReference>
<proteinExistence type="predicted"/>
<keyword evidence="2" id="KW-1185">Reference proteome</keyword>
<dbReference type="AlphaFoldDB" id="A0A2T3W632"/>
<comment type="caution">
    <text evidence="1">The sequence shown here is derived from an EMBL/GenBank/DDBJ whole genome shotgun (WGS) entry which is preliminary data.</text>
</comment>
<sequence length="171" mass="19165">MEATEPRTERMRLVTLGLGRNLAQIRWAWEHPAKAYDHVSVPMQLVMTLLGLVVLCPLEEMVFDLADDELTTRRIPAVVSRDLDLHNPEGFVANLPRWRRAVATGRVELFTDAKGRKLDGVRAWLPPSPDTAAWTMTLDTARLAELVTCLTAILPAWGTPPIRVTLPPNVR</sequence>
<gene>
    <name evidence="1" type="ORF">C8263_13655</name>
</gene>
<reference evidence="1 2" key="1">
    <citation type="submission" date="2018-03" db="EMBL/GenBank/DDBJ databases">
        <title>Draft genome of Deinococcus sp. OD32.</title>
        <authorList>
            <person name="Wang X.-P."/>
            <person name="Du Z.-J."/>
        </authorList>
    </citation>
    <scope>NUCLEOTIDE SEQUENCE [LARGE SCALE GENOMIC DNA]</scope>
    <source>
        <strain evidence="1 2">OD32</strain>
    </source>
</reference>
<evidence type="ECO:0000313" key="2">
    <source>
        <dbReference type="Proteomes" id="UP000240317"/>
    </source>
</evidence>
<organism evidence="1 2">
    <name type="scientific">Deinococcus arcticus</name>
    <dbReference type="NCBI Taxonomy" id="2136176"/>
    <lineage>
        <taxon>Bacteria</taxon>
        <taxon>Thermotogati</taxon>
        <taxon>Deinococcota</taxon>
        <taxon>Deinococci</taxon>
        <taxon>Deinococcales</taxon>
        <taxon>Deinococcaceae</taxon>
        <taxon>Deinococcus</taxon>
    </lineage>
</organism>
<name>A0A2T3W632_9DEIO</name>
<evidence type="ECO:0000313" key="1">
    <source>
        <dbReference type="EMBL" id="PTA67337.1"/>
    </source>
</evidence>
<dbReference type="EMBL" id="PYSV01000013">
    <property type="protein sequence ID" value="PTA67337.1"/>
    <property type="molecule type" value="Genomic_DNA"/>
</dbReference>
<accession>A0A2T3W632</accession>